<keyword evidence="3" id="KW-1185">Reference proteome</keyword>
<dbReference type="InParanoid" id="K3ZEJ6"/>
<proteinExistence type="predicted"/>
<reference evidence="2" key="2">
    <citation type="submission" date="2018-08" db="UniProtKB">
        <authorList>
            <consortium name="EnsemblPlants"/>
        </authorList>
    </citation>
    <scope>IDENTIFICATION</scope>
    <source>
        <strain evidence="2">Yugu1</strain>
    </source>
</reference>
<dbReference type="eggNOG" id="ENOG502R4SN">
    <property type="taxonomic scope" value="Eukaryota"/>
</dbReference>
<feature type="domain" description="Transposase-associated" evidence="1">
    <location>
        <begin position="3"/>
        <end position="76"/>
    </location>
</feature>
<dbReference type="AlphaFoldDB" id="K3ZEJ6"/>
<reference evidence="3" key="1">
    <citation type="journal article" date="2012" name="Nat. Biotechnol.">
        <title>Reference genome sequence of the model plant Setaria.</title>
        <authorList>
            <person name="Bennetzen J.L."/>
            <person name="Schmutz J."/>
            <person name="Wang H."/>
            <person name="Percifield R."/>
            <person name="Hawkins J."/>
            <person name="Pontaroli A.C."/>
            <person name="Estep M."/>
            <person name="Feng L."/>
            <person name="Vaughn J.N."/>
            <person name="Grimwood J."/>
            <person name="Jenkins J."/>
            <person name="Barry K."/>
            <person name="Lindquist E."/>
            <person name="Hellsten U."/>
            <person name="Deshpande S."/>
            <person name="Wang X."/>
            <person name="Wu X."/>
            <person name="Mitros T."/>
            <person name="Triplett J."/>
            <person name="Yang X."/>
            <person name="Ye C.Y."/>
            <person name="Mauro-Herrera M."/>
            <person name="Wang L."/>
            <person name="Li P."/>
            <person name="Sharma M."/>
            <person name="Sharma R."/>
            <person name="Ronald P.C."/>
            <person name="Panaud O."/>
            <person name="Kellogg E.A."/>
            <person name="Brutnell T.P."/>
            <person name="Doust A.N."/>
            <person name="Tuskan G.A."/>
            <person name="Rokhsar D."/>
            <person name="Devos K.M."/>
        </authorList>
    </citation>
    <scope>NUCLEOTIDE SEQUENCE [LARGE SCALE GENOMIC DNA]</scope>
    <source>
        <strain evidence="3">cv. Yugu1</strain>
    </source>
</reference>
<evidence type="ECO:0000313" key="2">
    <source>
        <dbReference type="EnsemblPlants" id="KQL16042"/>
    </source>
</evidence>
<protein>
    <recommendedName>
        <fullName evidence="1">Transposase-associated domain-containing protein</fullName>
    </recommendedName>
</protein>
<dbReference type="Gramene" id="KQL16042">
    <property type="protein sequence ID" value="KQL16042"/>
    <property type="gene ID" value="SETIT_024991mg"/>
</dbReference>
<dbReference type="OMA" id="WIHHEET"/>
<organism evidence="2 3">
    <name type="scientific">Setaria italica</name>
    <name type="common">Foxtail millet</name>
    <name type="synonym">Panicum italicum</name>
    <dbReference type="NCBI Taxonomy" id="4555"/>
    <lineage>
        <taxon>Eukaryota</taxon>
        <taxon>Viridiplantae</taxon>
        <taxon>Streptophyta</taxon>
        <taxon>Embryophyta</taxon>
        <taxon>Tracheophyta</taxon>
        <taxon>Spermatophyta</taxon>
        <taxon>Magnoliopsida</taxon>
        <taxon>Liliopsida</taxon>
        <taxon>Poales</taxon>
        <taxon>Poaceae</taxon>
        <taxon>PACMAD clade</taxon>
        <taxon>Panicoideae</taxon>
        <taxon>Panicodae</taxon>
        <taxon>Paniceae</taxon>
        <taxon>Cenchrinae</taxon>
        <taxon>Setaria</taxon>
    </lineage>
</organism>
<dbReference type="HOGENOM" id="CLU_2337570_0_0_1"/>
<accession>K3ZEJ6</accession>
<dbReference type="Pfam" id="PF13963">
    <property type="entry name" value="Transpos_assoc"/>
    <property type="match status" value="1"/>
</dbReference>
<dbReference type="EMBL" id="AGNK02001825">
    <property type="status" value="NOT_ANNOTATED_CDS"/>
    <property type="molecule type" value="Genomic_DNA"/>
</dbReference>
<sequence length="98" mass="11736">MDRRWIHGCQLFTPENEKRVNDFMEFVKSRYSDAEQILCPRRGCLNQSRCPIEEVNMHLLRSGMVSTYTRWIHHEETFEDKENAILQEHGLEEIVIVD</sequence>
<dbReference type="EnsemblPlants" id="KQL16042">
    <property type="protein sequence ID" value="KQL16042"/>
    <property type="gene ID" value="SETIT_024991mg"/>
</dbReference>
<evidence type="ECO:0000313" key="3">
    <source>
        <dbReference type="Proteomes" id="UP000004995"/>
    </source>
</evidence>
<dbReference type="InterPro" id="IPR029480">
    <property type="entry name" value="Transpos_assoc"/>
</dbReference>
<evidence type="ECO:0000259" key="1">
    <source>
        <dbReference type="Pfam" id="PF13963"/>
    </source>
</evidence>
<dbReference type="Proteomes" id="UP000004995">
    <property type="component" value="Unassembled WGS sequence"/>
</dbReference>
<name>K3ZEJ6_SETIT</name>